<feature type="transmembrane region" description="Helical" evidence="2">
    <location>
        <begin position="6"/>
        <end position="25"/>
    </location>
</feature>
<accession>A0A0G0QJE8</accession>
<proteinExistence type="predicted"/>
<name>A0A0G0QJE8_9BACT</name>
<evidence type="ECO:0000313" key="3">
    <source>
        <dbReference type="EMBL" id="KKR40233.1"/>
    </source>
</evidence>
<dbReference type="AlphaFoldDB" id="A0A0G0QJE8"/>
<dbReference type="Proteomes" id="UP000034072">
    <property type="component" value="Unassembled WGS sequence"/>
</dbReference>
<evidence type="ECO:0000313" key="4">
    <source>
        <dbReference type="Proteomes" id="UP000034072"/>
    </source>
</evidence>
<keyword evidence="2" id="KW-0812">Transmembrane</keyword>
<keyword evidence="2" id="KW-1133">Transmembrane helix</keyword>
<comment type="caution">
    <text evidence="3">The sequence shown here is derived from an EMBL/GenBank/DDBJ whole genome shotgun (WGS) entry which is preliminary data.</text>
</comment>
<feature type="compositionally biased region" description="Basic residues" evidence="1">
    <location>
        <begin position="197"/>
        <end position="216"/>
    </location>
</feature>
<evidence type="ECO:0000256" key="1">
    <source>
        <dbReference type="SAM" id="MobiDB-lite"/>
    </source>
</evidence>
<organism evidence="3 4">
    <name type="scientific">Candidatus Yanofskybacteria bacterium GW2011_GWE2_40_11</name>
    <dbReference type="NCBI Taxonomy" id="1619033"/>
    <lineage>
        <taxon>Bacteria</taxon>
        <taxon>Candidatus Yanofskyibacteriota</taxon>
    </lineage>
</organism>
<evidence type="ECO:0000256" key="2">
    <source>
        <dbReference type="SAM" id="Phobius"/>
    </source>
</evidence>
<feature type="region of interest" description="Disordered" evidence="1">
    <location>
        <begin position="184"/>
        <end position="216"/>
    </location>
</feature>
<sequence>MKSNVSKMLVVIGVAICVLVLLIGIDRRNAKIAAQQATIDMAWKQAVATSAAVEQFRIVRSLSSTGDQASVAENQIVGELRGVDLNFGAIGASEAEVSRFVAEAYARDAHKALNELRMLKANPERAKTLQFEFLRGVERSEKNLTNFVANVNVVNEMVARNYIGAARAQGARVSASSLRQQGVAVGSARKVQATRKSPAKKVAPKSAKRSTSARRR</sequence>
<dbReference type="EMBL" id="LBXZ01000009">
    <property type="protein sequence ID" value="KKR40233.1"/>
    <property type="molecule type" value="Genomic_DNA"/>
</dbReference>
<protein>
    <submittedName>
        <fullName evidence="3">Uncharacterized protein</fullName>
    </submittedName>
</protein>
<keyword evidence="2" id="KW-0472">Membrane</keyword>
<gene>
    <name evidence="3" type="ORF">UT75_C0009G0006</name>
</gene>
<reference evidence="3 4" key="1">
    <citation type="journal article" date="2015" name="Nature">
        <title>rRNA introns, odd ribosomes, and small enigmatic genomes across a large radiation of phyla.</title>
        <authorList>
            <person name="Brown C.T."/>
            <person name="Hug L.A."/>
            <person name="Thomas B.C."/>
            <person name="Sharon I."/>
            <person name="Castelle C.J."/>
            <person name="Singh A."/>
            <person name="Wilkins M.J."/>
            <person name="Williams K.H."/>
            <person name="Banfield J.F."/>
        </authorList>
    </citation>
    <scope>NUCLEOTIDE SEQUENCE [LARGE SCALE GENOMIC DNA]</scope>
</reference>